<dbReference type="EMBL" id="JAOTPV010000001">
    <property type="protein sequence ID" value="KAJ4489944.1"/>
    <property type="molecule type" value="Genomic_DNA"/>
</dbReference>
<evidence type="ECO:0000313" key="1">
    <source>
        <dbReference type="EMBL" id="KAJ4489944.1"/>
    </source>
</evidence>
<dbReference type="Proteomes" id="UP001150266">
    <property type="component" value="Unassembled WGS sequence"/>
</dbReference>
<reference evidence="1" key="1">
    <citation type="submission" date="2022-08" db="EMBL/GenBank/DDBJ databases">
        <title>A Global Phylogenomic Analysis of the Shiitake Genus Lentinula.</title>
        <authorList>
            <consortium name="DOE Joint Genome Institute"/>
            <person name="Sierra-Patev S."/>
            <person name="Min B."/>
            <person name="Naranjo-Ortiz M."/>
            <person name="Looney B."/>
            <person name="Konkel Z."/>
            <person name="Slot J.C."/>
            <person name="Sakamoto Y."/>
            <person name="Steenwyk J.L."/>
            <person name="Rokas A."/>
            <person name="Carro J."/>
            <person name="Camarero S."/>
            <person name="Ferreira P."/>
            <person name="Molpeceres G."/>
            <person name="Ruiz-Duenas F.J."/>
            <person name="Serrano A."/>
            <person name="Henrissat B."/>
            <person name="Drula E."/>
            <person name="Hughes K.W."/>
            <person name="Mata J.L."/>
            <person name="Ishikawa N.K."/>
            <person name="Vargas-Isla R."/>
            <person name="Ushijima S."/>
            <person name="Smith C.A."/>
            <person name="Ahrendt S."/>
            <person name="Andreopoulos W."/>
            <person name="He G."/>
            <person name="Labutti K."/>
            <person name="Lipzen A."/>
            <person name="Ng V."/>
            <person name="Riley R."/>
            <person name="Sandor L."/>
            <person name="Barry K."/>
            <person name="Martinez A.T."/>
            <person name="Xiao Y."/>
            <person name="Gibbons J.G."/>
            <person name="Terashima K."/>
            <person name="Grigoriev I.V."/>
            <person name="Hibbett D.S."/>
        </authorList>
    </citation>
    <scope>NUCLEOTIDE SEQUENCE</scope>
    <source>
        <strain evidence="1">JLM2183</strain>
    </source>
</reference>
<organism evidence="1 2">
    <name type="scientific">Lentinula aciculospora</name>
    <dbReference type="NCBI Taxonomy" id="153920"/>
    <lineage>
        <taxon>Eukaryota</taxon>
        <taxon>Fungi</taxon>
        <taxon>Dikarya</taxon>
        <taxon>Basidiomycota</taxon>
        <taxon>Agaricomycotina</taxon>
        <taxon>Agaricomycetes</taxon>
        <taxon>Agaricomycetidae</taxon>
        <taxon>Agaricales</taxon>
        <taxon>Marasmiineae</taxon>
        <taxon>Omphalotaceae</taxon>
        <taxon>Lentinula</taxon>
    </lineage>
</organism>
<proteinExistence type="predicted"/>
<dbReference type="OrthoDB" id="2986975at2759"/>
<protein>
    <submittedName>
        <fullName evidence="1">Uncharacterized protein</fullName>
    </submittedName>
</protein>
<comment type="caution">
    <text evidence="1">The sequence shown here is derived from an EMBL/GenBank/DDBJ whole genome shotgun (WGS) entry which is preliminary data.</text>
</comment>
<sequence length="64" mass="7038">AQGQTTVPVIIDIASPLTGALNLFNIYVALLHSSGRHRIPLLREFDPKILLQGNSPELLMEDDD</sequence>
<keyword evidence="2" id="KW-1185">Reference proteome</keyword>
<name>A0A9W9AUU4_9AGAR</name>
<evidence type="ECO:0000313" key="2">
    <source>
        <dbReference type="Proteomes" id="UP001150266"/>
    </source>
</evidence>
<gene>
    <name evidence="1" type="ORF">J3R30DRAFT_3278722</name>
</gene>
<feature type="non-terminal residue" evidence="1">
    <location>
        <position position="1"/>
    </location>
</feature>
<accession>A0A9W9AUU4</accession>
<dbReference type="AlphaFoldDB" id="A0A9W9AUU4"/>